<feature type="compositionally biased region" description="Basic residues" evidence="1">
    <location>
        <begin position="43"/>
        <end position="56"/>
    </location>
</feature>
<accession>A0A0A8YDK4</accession>
<protein>
    <submittedName>
        <fullName evidence="2">Uncharacterized protein</fullName>
    </submittedName>
</protein>
<dbReference type="AlphaFoldDB" id="A0A0A8YDK4"/>
<evidence type="ECO:0000256" key="1">
    <source>
        <dbReference type="SAM" id="MobiDB-lite"/>
    </source>
</evidence>
<organism evidence="2">
    <name type="scientific">Arundo donax</name>
    <name type="common">Giant reed</name>
    <name type="synonym">Donax arundinaceus</name>
    <dbReference type="NCBI Taxonomy" id="35708"/>
    <lineage>
        <taxon>Eukaryota</taxon>
        <taxon>Viridiplantae</taxon>
        <taxon>Streptophyta</taxon>
        <taxon>Embryophyta</taxon>
        <taxon>Tracheophyta</taxon>
        <taxon>Spermatophyta</taxon>
        <taxon>Magnoliopsida</taxon>
        <taxon>Liliopsida</taxon>
        <taxon>Poales</taxon>
        <taxon>Poaceae</taxon>
        <taxon>PACMAD clade</taxon>
        <taxon>Arundinoideae</taxon>
        <taxon>Arundineae</taxon>
        <taxon>Arundo</taxon>
    </lineage>
</organism>
<proteinExistence type="predicted"/>
<reference evidence="2" key="2">
    <citation type="journal article" date="2015" name="Data Brief">
        <title>Shoot transcriptome of the giant reed, Arundo donax.</title>
        <authorList>
            <person name="Barrero R.A."/>
            <person name="Guerrero F.D."/>
            <person name="Moolhuijzen P."/>
            <person name="Goolsby J.A."/>
            <person name="Tidwell J."/>
            <person name="Bellgard S.E."/>
            <person name="Bellgard M.I."/>
        </authorList>
    </citation>
    <scope>NUCLEOTIDE SEQUENCE</scope>
    <source>
        <tissue evidence="2">Shoot tissue taken approximately 20 cm above the soil surface</tissue>
    </source>
</reference>
<feature type="region of interest" description="Disordered" evidence="1">
    <location>
        <begin position="33"/>
        <end position="63"/>
    </location>
</feature>
<sequence>MWRRVLQWSAPCRTCAVARRTVDNRRGAEAVAAPTKAVAAPQAHRRTSPSLLRRRPAAPTKAADLEAAPVHEIGRLLAAPRHDVLRREPARGRAHLPPPA</sequence>
<evidence type="ECO:0000313" key="2">
    <source>
        <dbReference type="EMBL" id="JAD24124.1"/>
    </source>
</evidence>
<reference evidence="2" key="1">
    <citation type="submission" date="2014-09" db="EMBL/GenBank/DDBJ databases">
        <authorList>
            <person name="Magalhaes I.L.F."/>
            <person name="Oliveira U."/>
            <person name="Santos F.R."/>
            <person name="Vidigal T.H.D.A."/>
            <person name="Brescovit A.D."/>
            <person name="Santos A.J."/>
        </authorList>
    </citation>
    <scope>NUCLEOTIDE SEQUENCE</scope>
    <source>
        <tissue evidence="2">Shoot tissue taken approximately 20 cm above the soil surface</tissue>
    </source>
</reference>
<feature type="compositionally biased region" description="Low complexity" evidence="1">
    <location>
        <begin position="33"/>
        <end position="42"/>
    </location>
</feature>
<dbReference type="EMBL" id="GBRH01273771">
    <property type="protein sequence ID" value="JAD24124.1"/>
    <property type="molecule type" value="Transcribed_RNA"/>
</dbReference>
<name>A0A0A8YDK4_ARUDO</name>